<dbReference type="GO" id="GO:0047372">
    <property type="term" value="F:monoacylglycerol lipase activity"/>
    <property type="evidence" value="ECO:0007669"/>
    <property type="project" value="TreeGrafter"/>
</dbReference>
<dbReference type="InterPro" id="IPR000073">
    <property type="entry name" value="AB_hydrolase_1"/>
</dbReference>
<dbReference type="KEGG" id="cted:CTEST_00110"/>
<dbReference type="PANTHER" id="PTHR43798:SF5">
    <property type="entry name" value="MONOACYLGLYCEROL LIPASE ABHD6"/>
    <property type="match status" value="1"/>
</dbReference>
<feature type="domain" description="AB hydrolase-1" evidence="1">
    <location>
        <begin position="48"/>
        <end position="147"/>
    </location>
</feature>
<name>A0A0G3H6M3_9CORY</name>
<dbReference type="RefSeq" id="WP_052844248.1">
    <property type="nucleotide sequence ID" value="NZ_CP011545.1"/>
</dbReference>
<keyword evidence="2" id="KW-0378">Hydrolase</keyword>
<dbReference type="OrthoDB" id="7958481at2"/>
<keyword evidence="2" id="KW-0012">Acyltransferase</keyword>
<proteinExistence type="predicted"/>
<accession>A0A0G3H6M3</accession>
<keyword evidence="2" id="KW-0808">Transferase</keyword>
<dbReference type="SUPFAM" id="SSF53474">
    <property type="entry name" value="alpha/beta-Hydrolases"/>
    <property type="match status" value="1"/>
</dbReference>
<dbReference type="Proteomes" id="UP000035540">
    <property type="component" value="Chromosome"/>
</dbReference>
<evidence type="ECO:0000313" key="3">
    <source>
        <dbReference type="Proteomes" id="UP000035540"/>
    </source>
</evidence>
<reference evidence="3" key="2">
    <citation type="submission" date="2015-05" db="EMBL/GenBank/DDBJ databases">
        <title>Complete genome sequence of Corynebacterium testudinoris DSM 44614, recovered from necrotic lesions in the mouth of a tortoise.</title>
        <authorList>
            <person name="Ruckert C."/>
            <person name="Albersmeier A."/>
            <person name="Winkler A."/>
            <person name="Tauch A."/>
        </authorList>
    </citation>
    <scope>NUCLEOTIDE SEQUENCE [LARGE SCALE GENOMIC DNA]</scope>
    <source>
        <strain evidence="3">DSM 44614</strain>
    </source>
</reference>
<gene>
    <name evidence="2" type="ORF">CTEST_00110</name>
</gene>
<dbReference type="InterPro" id="IPR029058">
    <property type="entry name" value="AB_hydrolase_fold"/>
</dbReference>
<dbReference type="Pfam" id="PF00561">
    <property type="entry name" value="Abhydrolase_1"/>
    <property type="match status" value="1"/>
</dbReference>
<evidence type="ECO:0000259" key="1">
    <source>
        <dbReference type="Pfam" id="PF00561"/>
    </source>
</evidence>
<dbReference type="GO" id="GO:0016020">
    <property type="term" value="C:membrane"/>
    <property type="evidence" value="ECO:0007669"/>
    <property type="project" value="TreeGrafter"/>
</dbReference>
<sequence>MVVPFVWTFTIDVHATTILRRLEDPVSTTNTVANARMVGMDGTDGEHTVVFIHGLGDSPDAWNYQVSHLPSGFTGMAIGIPGLRAGEEPSGEFSLAAAAAGIVAELDHRGVDKLHLCGLSLGAMITLQIAIDYPERVRSLTLAAGQVKPPRVLMRIQTTVMRLVPARLLARSGVRKPQLLSVLRGVAEADFSTHLADVTAPTLVLCGSKDRANLPAARALAAGIPDADLNFIGGAGHQANTQKPELFTAALNGFLRSQNR</sequence>
<dbReference type="EMBL" id="CP011545">
    <property type="protein sequence ID" value="AKK07493.1"/>
    <property type="molecule type" value="Genomic_DNA"/>
</dbReference>
<dbReference type="PATRIC" id="fig|136857.5.peg.20"/>
<dbReference type="GO" id="GO:0016746">
    <property type="term" value="F:acyltransferase activity"/>
    <property type="evidence" value="ECO:0007669"/>
    <property type="project" value="UniProtKB-KW"/>
</dbReference>
<dbReference type="AlphaFoldDB" id="A0A0G3H6M3"/>
<reference evidence="2 3" key="1">
    <citation type="journal article" date="2015" name="Genome Announc.">
        <title>Complete Genome Sequence of the Type Strain Corynebacterium testudinoris DSM 44614, Recovered from Necrotic Lesions in the Mouth of a Tortoise.</title>
        <authorList>
            <person name="Ruckert C."/>
            <person name="Kriete M."/>
            <person name="Jaenicke S."/>
            <person name="Winkler A."/>
            <person name="Tauch A."/>
        </authorList>
    </citation>
    <scope>NUCLEOTIDE SEQUENCE [LARGE SCALE GENOMIC DNA]</scope>
    <source>
        <strain evidence="2 3">DSM 44614</strain>
    </source>
</reference>
<dbReference type="Gene3D" id="3.40.50.1820">
    <property type="entry name" value="alpha/beta hydrolase"/>
    <property type="match status" value="1"/>
</dbReference>
<evidence type="ECO:0000313" key="2">
    <source>
        <dbReference type="EMBL" id="AKK07493.1"/>
    </source>
</evidence>
<dbReference type="STRING" id="136857.CTEST_00110"/>
<dbReference type="PANTHER" id="PTHR43798">
    <property type="entry name" value="MONOACYLGLYCEROL LIPASE"/>
    <property type="match status" value="1"/>
</dbReference>
<dbReference type="GO" id="GO:0046464">
    <property type="term" value="P:acylglycerol catabolic process"/>
    <property type="evidence" value="ECO:0007669"/>
    <property type="project" value="TreeGrafter"/>
</dbReference>
<keyword evidence="3" id="KW-1185">Reference proteome</keyword>
<dbReference type="InterPro" id="IPR050266">
    <property type="entry name" value="AB_hydrolase_sf"/>
</dbReference>
<protein>
    <submittedName>
        <fullName evidence="2">Putative hydrolase or acyltransferase of alpha/beta superfamily</fullName>
    </submittedName>
</protein>
<organism evidence="2 3">
    <name type="scientific">Corynebacterium testudinoris</name>
    <dbReference type="NCBI Taxonomy" id="136857"/>
    <lineage>
        <taxon>Bacteria</taxon>
        <taxon>Bacillati</taxon>
        <taxon>Actinomycetota</taxon>
        <taxon>Actinomycetes</taxon>
        <taxon>Mycobacteriales</taxon>
        <taxon>Corynebacteriaceae</taxon>
        <taxon>Corynebacterium</taxon>
    </lineage>
</organism>